<proteinExistence type="predicted"/>
<name>A0A1X0NHK3_9TRYP</name>
<gene>
    <name evidence="2" type="ORF">TM35_000471100</name>
</gene>
<feature type="region of interest" description="Disordered" evidence="1">
    <location>
        <begin position="52"/>
        <end position="71"/>
    </location>
</feature>
<dbReference type="Proteomes" id="UP000192257">
    <property type="component" value="Unassembled WGS sequence"/>
</dbReference>
<dbReference type="RefSeq" id="XP_028878281.1">
    <property type="nucleotide sequence ID" value="XM_029030370.1"/>
</dbReference>
<dbReference type="VEuPathDB" id="TriTrypDB:TM35_000471100"/>
<dbReference type="AlphaFoldDB" id="A0A1X0NHK3"/>
<reference evidence="2 3" key="1">
    <citation type="submission" date="2017-03" db="EMBL/GenBank/DDBJ databases">
        <title>An alternative strategy for trypanosome survival in the mammalian bloodstream revealed through genome and transcriptome analysis of the ubiquitous bovine parasite Trypanosoma (Megatrypanum) theileri.</title>
        <authorList>
            <person name="Kelly S."/>
            <person name="Ivens A."/>
            <person name="Mott A."/>
            <person name="O'Neill E."/>
            <person name="Emms D."/>
            <person name="Macleod O."/>
            <person name="Voorheis P."/>
            <person name="Matthews J."/>
            <person name="Matthews K."/>
            <person name="Carrington M."/>
        </authorList>
    </citation>
    <scope>NUCLEOTIDE SEQUENCE [LARGE SCALE GENOMIC DNA]</scope>
    <source>
        <strain evidence="2">Edinburgh</strain>
    </source>
</reference>
<evidence type="ECO:0000313" key="2">
    <source>
        <dbReference type="EMBL" id="ORC84215.1"/>
    </source>
</evidence>
<dbReference type="GeneID" id="39990150"/>
<protein>
    <submittedName>
        <fullName evidence="2">Uncharacterized protein</fullName>
    </submittedName>
</protein>
<dbReference type="EMBL" id="NBCO01000047">
    <property type="protein sequence ID" value="ORC84215.1"/>
    <property type="molecule type" value="Genomic_DNA"/>
</dbReference>
<comment type="caution">
    <text evidence="2">The sequence shown here is derived from an EMBL/GenBank/DDBJ whole genome shotgun (WGS) entry which is preliminary data.</text>
</comment>
<accession>A0A1X0NHK3</accession>
<keyword evidence="3" id="KW-1185">Reference proteome</keyword>
<evidence type="ECO:0000313" key="3">
    <source>
        <dbReference type="Proteomes" id="UP000192257"/>
    </source>
</evidence>
<evidence type="ECO:0000256" key="1">
    <source>
        <dbReference type="SAM" id="MobiDB-lite"/>
    </source>
</evidence>
<sequence>MILMVTTVQTIVLHKLRQVQALTLLLTLHYRTVQPITLTQRTQQITLTLSLHPLRSNQPPPPPQQQQQQQHFLLNSQTTRRVMQTAAAVSSVLCGCVYHY</sequence>
<organism evidence="2 3">
    <name type="scientific">Trypanosoma theileri</name>
    <dbReference type="NCBI Taxonomy" id="67003"/>
    <lineage>
        <taxon>Eukaryota</taxon>
        <taxon>Discoba</taxon>
        <taxon>Euglenozoa</taxon>
        <taxon>Kinetoplastea</taxon>
        <taxon>Metakinetoplastina</taxon>
        <taxon>Trypanosomatida</taxon>
        <taxon>Trypanosomatidae</taxon>
        <taxon>Trypanosoma</taxon>
    </lineage>
</organism>